<evidence type="ECO:0000313" key="1">
    <source>
        <dbReference type="EMBL" id="POG76828.1"/>
    </source>
</evidence>
<proteinExistence type="predicted"/>
<gene>
    <name evidence="1" type="ORF">GLOIN_2v1552776</name>
</gene>
<evidence type="ECO:0000313" key="2">
    <source>
        <dbReference type="Proteomes" id="UP000018888"/>
    </source>
</evidence>
<reference evidence="1 2" key="1">
    <citation type="journal article" date="2013" name="Proc. Natl. Acad. Sci. U.S.A.">
        <title>Genome of an arbuscular mycorrhizal fungus provides insight into the oldest plant symbiosis.</title>
        <authorList>
            <person name="Tisserant E."/>
            <person name="Malbreil M."/>
            <person name="Kuo A."/>
            <person name="Kohler A."/>
            <person name="Symeonidi A."/>
            <person name="Balestrini R."/>
            <person name="Charron P."/>
            <person name="Duensing N."/>
            <person name="Frei Dit Frey N."/>
            <person name="Gianinazzi-Pearson V."/>
            <person name="Gilbert L.B."/>
            <person name="Handa Y."/>
            <person name="Herr J.R."/>
            <person name="Hijri M."/>
            <person name="Koul R."/>
            <person name="Kawaguchi M."/>
            <person name="Krajinski F."/>
            <person name="Lammers P.J."/>
            <person name="Masclaux F.G."/>
            <person name="Murat C."/>
            <person name="Morin E."/>
            <person name="Ndikumana S."/>
            <person name="Pagni M."/>
            <person name="Petitpierre D."/>
            <person name="Requena N."/>
            <person name="Rosikiewicz P."/>
            <person name="Riley R."/>
            <person name="Saito K."/>
            <person name="San Clemente H."/>
            <person name="Shapiro H."/>
            <person name="van Tuinen D."/>
            <person name="Becard G."/>
            <person name="Bonfante P."/>
            <person name="Paszkowski U."/>
            <person name="Shachar-Hill Y.Y."/>
            <person name="Tuskan G.A."/>
            <person name="Young P.W."/>
            <person name="Sanders I.R."/>
            <person name="Henrissat B."/>
            <person name="Rensing S.A."/>
            <person name="Grigoriev I.V."/>
            <person name="Corradi N."/>
            <person name="Roux C."/>
            <person name="Martin F."/>
        </authorList>
    </citation>
    <scope>NUCLEOTIDE SEQUENCE [LARGE SCALE GENOMIC DNA]</scope>
    <source>
        <strain evidence="1 2">DAOM 197198</strain>
    </source>
</reference>
<organism evidence="1 2">
    <name type="scientific">Rhizophagus irregularis (strain DAOM 181602 / DAOM 197198 / MUCL 43194)</name>
    <name type="common">Arbuscular mycorrhizal fungus</name>
    <name type="synonym">Glomus intraradices</name>
    <dbReference type="NCBI Taxonomy" id="747089"/>
    <lineage>
        <taxon>Eukaryota</taxon>
        <taxon>Fungi</taxon>
        <taxon>Fungi incertae sedis</taxon>
        <taxon>Mucoromycota</taxon>
        <taxon>Glomeromycotina</taxon>
        <taxon>Glomeromycetes</taxon>
        <taxon>Glomerales</taxon>
        <taxon>Glomeraceae</taxon>
        <taxon>Rhizophagus</taxon>
    </lineage>
</organism>
<dbReference type="AlphaFoldDB" id="A0A2P4QGT3"/>
<dbReference type="Proteomes" id="UP000018888">
    <property type="component" value="Unassembled WGS sequence"/>
</dbReference>
<dbReference type="EMBL" id="AUPC02000046">
    <property type="protein sequence ID" value="POG76828.1"/>
    <property type="molecule type" value="Genomic_DNA"/>
</dbReference>
<name>A0A2P4QGT3_RHIID</name>
<comment type="caution">
    <text evidence="1">The sequence shown here is derived from an EMBL/GenBank/DDBJ whole genome shotgun (WGS) entry which is preliminary data.</text>
</comment>
<accession>A0A2P4QGT3</accession>
<keyword evidence="2" id="KW-1185">Reference proteome</keyword>
<reference evidence="1 2" key="2">
    <citation type="journal article" date="2018" name="New Phytol.">
        <title>High intraspecific genome diversity in the model arbuscular mycorrhizal symbiont Rhizophagus irregularis.</title>
        <authorList>
            <person name="Chen E.C.H."/>
            <person name="Morin E."/>
            <person name="Beaudet D."/>
            <person name="Noel J."/>
            <person name="Yildirir G."/>
            <person name="Ndikumana S."/>
            <person name="Charron P."/>
            <person name="St-Onge C."/>
            <person name="Giorgi J."/>
            <person name="Kruger M."/>
            <person name="Marton T."/>
            <person name="Ropars J."/>
            <person name="Grigoriev I.V."/>
            <person name="Hainaut M."/>
            <person name="Henrissat B."/>
            <person name="Roux C."/>
            <person name="Martin F."/>
            <person name="Corradi N."/>
        </authorList>
    </citation>
    <scope>NUCLEOTIDE SEQUENCE [LARGE SCALE GENOMIC DNA]</scope>
    <source>
        <strain evidence="1 2">DAOM 197198</strain>
    </source>
</reference>
<sequence length="51" mass="5801">MLCNNVYCVYNIYHYNKSNSNNCTKTGISILFNIIYGGNCTINLSTILRAF</sequence>
<protein>
    <submittedName>
        <fullName evidence="1">Uncharacterized protein</fullName>
    </submittedName>
</protein>